<dbReference type="Proteomes" id="UP001595973">
    <property type="component" value="Unassembled WGS sequence"/>
</dbReference>
<evidence type="ECO:0000313" key="3">
    <source>
        <dbReference type="Proteomes" id="UP001595973"/>
    </source>
</evidence>
<protein>
    <recommendedName>
        <fullName evidence="4">YtxH domain-containing protein</fullName>
    </recommendedName>
</protein>
<accession>A0ABV9KFJ8</accession>
<dbReference type="RefSeq" id="WP_380717333.1">
    <property type="nucleotide sequence ID" value="NZ_JBHSGI010000008.1"/>
</dbReference>
<dbReference type="EMBL" id="JBHSGI010000008">
    <property type="protein sequence ID" value="MFC4668940.1"/>
    <property type="molecule type" value="Genomic_DNA"/>
</dbReference>
<evidence type="ECO:0000256" key="1">
    <source>
        <dbReference type="SAM" id="MobiDB-lite"/>
    </source>
</evidence>
<name>A0ABV9KFJ8_9RHOB</name>
<evidence type="ECO:0008006" key="4">
    <source>
        <dbReference type="Google" id="ProtNLM"/>
    </source>
</evidence>
<proteinExistence type="predicted"/>
<comment type="caution">
    <text evidence="2">The sequence shown here is derived from an EMBL/GenBank/DDBJ whole genome shotgun (WGS) entry which is preliminary data.</text>
</comment>
<feature type="region of interest" description="Disordered" evidence="1">
    <location>
        <begin position="17"/>
        <end position="37"/>
    </location>
</feature>
<feature type="compositionally biased region" description="Basic and acidic residues" evidence="1">
    <location>
        <begin position="72"/>
        <end position="82"/>
    </location>
</feature>
<keyword evidence="3" id="KW-1185">Reference proteome</keyword>
<evidence type="ECO:0000313" key="2">
    <source>
        <dbReference type="EMBL" id="MFC4668940.1"/>
    </source>
</evidence>
<organism evidence="2 3">
    <name type="scientific">Seohaeicola nanhaiensis</name>
    <dbReference type="NCBI Taxonomy" id="1387282"/>
    <lineage>
        <taxon>Bacteria</taxon>
        <taxon>Pseudomonadati</taxon>
        <taxon>Pseudomonadota</taxon>
        <taxon>Alphaproteobacteria</taxon>
        <taxon>Rhodobacterales</taxon>
        <taxon>Roseobacteraceae</taxon>
        <taxon>Seohaeicola</taxon>
    </lineage>
</organism>
<sequence>MGMLALNEVGMSARVFSRNVQERTKPMTPEQNKTAEKMTTVKAAWDKAPAGPKKDAALKHYQAAEKANTARNDAETNKELDAATHALA</sequence>
<reference evidence="3" key="1">
    <citation type="journal article" date="2019" name="Int. J. Syst. Evol. Microbiol.">
        <title>The Global Catalogue of Microorganisms (GCM) 10K type strain sequencing project: providing services to taxonomists for standard genome sequencing and annotation.</title>
        <authorList>
            <consortium name="The Broad Institute Genomics Platform"/>
            <consortium name="The Broad Institute Genome Sequencing Center for Infectious Disease"/>
            <person name="Wu L."/>
            <person name="Ma J."/>
        </authorList>
    </citation>
    <scope>NUCLEOTIDE SEQUENCE [LARGE SCALE GENOMIC DNA]</scope>
    <source>
        <strain evidence="3">CGMCC 4.7283</strain>
    </source>
</reference>
<gene>
    <name evidence="2" type="ORF">ACFO5X_10280</name>
</gene>
<feature type="region of interest" description="Disordered" evidence="1">
    <location>
        <begin position="62"/>
        <end position="88"/>
    </location>
</feature>